<evidence type="ECO:0008006" key="3">
    <source>
        <dbReference type="Google" id="ProtNLM"/>
    </source>
</evidence>
<protein>
    <recommendedName>
        <fullName evidence="3">Trypsin</fullName>
    </recommendedName>
</protein>
<dbReference type="EMBL" id="BAAALF010000068">
    <property type="protein sequence ID" value="GAA1244666.1"/>
    <property type="molecule type" value="Genomic_DNA"/>
</dbReference>
<keyword evidence="2" id="KW-1185">Reference proteome</keyword>
<dbReference type="Proteomes" id="UP001500037">
    <property type="component" value="Unassembled WGS sequence"/>
</dbReference>
<evidence type="ECO:0000313" key="2">
    <source>
        <dbReference type="Proteomes" id="UP001500037"/>
    </source>
</evidence>
<sequence length="106" mass="10816">MHLGCHVRNPLQHPGGITRHNVVQAMRTDTGHAAVAAGDSGGPVIASPDGTYGNDMQARGLISGSYGGTVVCAFGVDTYGATTCYEGVSYIGMSAIVNTLGFTLNT</sequence>
<reference evidence="2" key="1">
    <citation type="journal article" date="2019" name="Int. J. Syst. Evol. Microbiol.">
        <title>The Global Catalogue of Microorganisms (GCM) 10K type strain sequencing project: providing services to taxonomists for standard genome sequencing and annotation.</title>
        <authorList>
            <consortium name="The Broad Institute Genomics Platform"/>
            <consortium name="The Broad Institute Genome Sequencing Center for Infectious Disease"/>
            <person name="Wu L."/>
            <person name="Ma J."/>
        </authorList>
    </citation>
    <scope>NUCLEOTIDE SEQUENCE [LARGE SCALE GENOMIC DNA]</scope>
    <source>
        <strain evidence="2">JCM 13004</strain>
    </source>
</reference>
<gene>
    <name evidence="1" type="ORF">GCM10009665_39420</name>
</gene>
<evidence type="ECO:0000313" key="1">
    <source>
        <dbReference type="EMBL" id="GAA1244666.1"/>
    </source>
</evidence>
<organism evidence="1 2">
    <name type="scientific">Kitasatospora nipponensis</name>
    <dbReference type="NCBI Taxonomy" id="258049"/>
    <lineage>
        <taxon>Bacteria</taxon>
        <taxon>Bacillati</taxon>
        <taxon>Actinomycetota</taxon>
        <taxon>Actinomycetes</taxon>
        <taxon>Kitasatosporales</taxon>
        <taxon>Streptomycetaceae</taxon>
        <taxon>Kitasatospora</taxon>
    </lineage>
</organism>
<accession>A0ABP4GZA1</accession>
<name>A0ABP4GZA1_9ACTN</name>
<proteinExistence type="predicted"/>
<comment type="caution">
    <text evidence="1">The sequence shown here is derived from an EMBL/GenBank/DDBJ whole genome shotgun (WGS) entry which is preliminary data.</text>
</comment>